<dbReference type="EMBL" id="BMIB01000001">
    <property type="protein sequence ID" value="GGH60544.1"/>
    <property type="molecule type" value="Genomic_DNA"/>
</dbReference>
<dbReference type="Proteomes" id="UP000627292">
    <property type="component" value="Unassembled WGS sequence"/>
</dbReference>
<protein>
    <submittedName>
        <fullName evidence="1">Uncharacterized protein</fullName>
    </submittedName>
</protein>
<evidence type="ECO:0000313" key="1">
    <source>
        <dbReference type="EMBL" id="GGH60544.1"/>
    </source>
</evidence>
<name>A0A917IPJ5_9BACT</name>
<sequence>MVSGVSAQRHGGGFRGGYRGGGTRVIVSAGGFYPFGAYYGFGMPFGYGYPYGYPYGGYTQRPSKLDLQIEDIKHDYADKIASARADDGLSRKERRNEVKALKRERDNTILQAKKSYYKR</sequence>
<comment type="caution">
    <text evidence="1">The sequence shown here is derived from an EMBL/GenBank/DDBJ whole genome shotgun (WGS) entry which is preliminary data.</text>
</comment>
<dbReference type="AlphaFoldDB" id="A0A917IPJ5"/>
<evidence type="ECO:0000313" key="2">
    <source>
        <dbReference type="Proteomes" id="UP000627292"/>
    </source>
</evidence>
<accession>A0A917IPJ5</accession>
<reference evidence="1" key="1">
    <citation type="journal article" date="2014" name="Int. J. Syst. Evol. Microbiol.">
        <title>Complete genome sequence of Corynebacterium casei LMG S-19264T (=DSM 44701T), isolated from a smear-ripened cheese.</title>
        <authorList>
            <consortium name="US DOE Joint Genome Institute (JGI-PGF)"/>
            <person name="Walter F."/>
            <person name="Albersmeier A."/>
            <person name="Kalinowski J."/>
            <person name="Ruckert C."/>
        </authorList>
    </citation>
    <scope>NUCLEOTIDE SEQUENCE</scope>
    <source>
        <strain evidence="1">CGMCC 1.15290</strain>
    </source>
</reference>
<organism evidence="1 2">
    <name type="scientific">Filimonas zeae</name>
    <dbReference type="NCBI Taxonomy" id="1737353"/>
    <lineage>
        <taxon>Bacteria</taxon>
        <taxon>Pseudomonadati</taxon>
        <taxon>Bacteroidota</taxon>
        <taxon>Chitinophagia</taxon>
        <taxon>Chitinophagales</taxon>
        <taxon>Chitinophagaceae</taxon>
        <taxon>Filimonas</taxon>
    </lineage>
</organism>
<proteinExistence type="predicted"/>
<gene>
    <name evidence="1" type="ORF">GCM10011379_08510</name>
</gene>
<reference evidence="1" key="2">
    <citation type="submission" date="2020-09" db="EMBL/GenBank/DDBJ databases">
        <authorList>
            <person name="Sun Q."/>
            <person name="Zhou Y."/>
        </authorList>
    </citation>
    <scope>NUCLEOTIDE SEQUENCE</scope>
    <source>
        <strain evidence="1">CGMCC 1.15290</strain>
    </source>
</reference>
<keyword evidence="2" id="KW-1185">Reference proteome</keyword>